<feature type="region of interest" description="Disordered" evidence="1">
    <location>
        <begin position="158"/>
        <end position="182"/>
    </location>
</feature>
<keyword evidence="2" id="KW-0812">Transmembrane</keyword>
<evidence type="ECO:0000256" key="1">
    <source>
        <dbReference type="SAM" id="MobiDB-lite"/>
    </source>
</evidence>
<evidence type="ECO:0000256" key="2">
    <source>
        <dbReference type="SAM" id="Phobius"/>
    </source>
</evidence>
<evidence type="ECO:0000313" key="4">
    <source>
        <dbReference type="EMBL" id="EYE99878.1"/>
    </source>
</evidence>
<feature type="signal peptide" evidence="3">
    <location>
        <begin position="1"/>
        <end position="31"/>
    </location>
</feature>
<feature type="transmembrane region" description="Helical" evidence="2">
    <location>
        <begin position="47"/>
        <end position="65"/>
    </location>
</feature>
<reference evidence="5" key="1">
    <citation type="journal article" date="2014" name="Nat. Commun.">
        <title>Genomic adaptations of the halophilic Dead Sea filamentous fungus Eurotium rubrum.</title>
        <authorList>
            <person name="Kis-Papo T."/>
            <person name="Weig A.R."/>
            <person name="Riley R."/>
            <person name="Persoh D."/>
            <person name="Salamov A."/>
            <person name="Sun H."/>
            <person name="Lipzen A."/>
            <person name="Wasser S.P."/>
            <person name="Rambold G."/>
            <person name="Grigoriev I.V."/>
            <person name="Nevo E."/>
        </authorList>
    </citation>
    <scope>NUCLEOTIDE SEQUENCE [LARGE SCALE GENOMIC DNA]</scope>
    <source>
        <strain evidence="5">CBS 135680</strain>
    </source>
</reference>
<evidence type="ECO:0000313" key="5">
    <source>
        <dbReference type="Proteomes" id="UP000019804"/>
    </source>
</evidence>
<keyword evidence="2" id="KW-0472">Membrane</keyword>
<name>A0A017SSC5_ASPRC</name>
<feature type="chain" id="PRO_5001496566" evidence="3">
    <location>
        <begin position="32"/>
        <end position="182"/>
    </location>
</feature>
<sequence length="182" mass="20459">MMRPDHGGWRQLSCSWIFIPLLISTEQLIAAYPPLPGTIRPRACLPLLYLPGIPCTLVIAIVFCYSKRGIVEYKYLLSPVLRFPYGVNNAPLAPPNKNKLKSESSPSPRKRSIFQSQPPSSIIANATKKDNQIYSNRLRSKRVYCTSNGLPAYIHFLPRQQGNEQRVKDSGPQNNKPPRGSI</sequence>
<feature type="region of interest" description="Disordered" evidence="1">
    <location>
        <begin position="94"/>
        <end position="116"/>
    </location>
</feature>
<dbReference type="EMBL" id="KK088411">
    <property type="protein sequence ID" value="EYE99878.1"/>
    <property type="molecule type" value="Genomic_DNA"/>
</dbReference>
<gene>
    <name evidence="4" type="ORF">EURHEDRAFT_32580</name>
</gene>
<dbReference type="HOGENOM" id="CLU_1481664_0_0_1"/>
<keyword evidence="2" id="KW-1133">Transmembrane helix</keyword>
<accession>A0A017SSC5</accession>
<dbReference type="Proteomes" id="UP000019804">
    <property type="component" value="Unassembled WGS sequence"/>
</dbReference>
<keyword evidence="3" id="KW-0732">Signal</keyword>
<organism evidence="4 5">
    <name type="scientific">Aspergillus ruber (strain CBS 135680)</name>
    <dbReference type="NCBI Taxonomy" id="1388766"/>
    <lineage>
        <taxon>Eukaryota</taxon>
        <taxon>Fungi</taxon>
        <taxon>Dikarya</taxon>
        <taxon>Ascomycota</taxon>
        <taxon>Pezizomycotina</taxon>
        <taxon>Eurotiomycetes</taxon>
        <taxon>Eurotiomycetidae</taxon>
        <taxon>Eurotiales</taxon>
        <taxon>Aspergillaceae</taxon>
        <taxon>Aspergillus</taxon>
        <taxon>Aspergillus subgen. Aspergillus</taxon>
    </lineage>
</organism>
<dbReference type="RefSeq" id="XP_040643566.1">
    <property type="nucleotide sequence ID" value="XM_040778350.1"/>
</dbReference>
<evidence type="ECO:0000256" key="3">
    <source>
        <dbReference type="SAM" id="SignalP"/>
    </source>
</evidence>
<proteinExistence type="predicted"/>
<keyword evidence="5" id="KW-1185">Reference proteome</keyword>
<dbReference type="AlphaFoldDB" id="A0A017SSC5"/>
<dbReference type="GeneID" id="63693474"/>
<protein>
    <submittedName>
        <fullName evidence="4">Uncharacterized protein</fullName>
    </submittedName>
</protein>